<comment type="caution">
    <text evidence="1">The sequence shown here is derived from an EMBL/GenBank/DDBJ whole genome shotgun (WGS) entry which is preliminary data.</text>
</comment>
<sequence>MVASRFPTNTAYTYTSSCVWKDAAGNYASLAYIPHRNGSFSFSADFPPTSNANEVMIPIDTITGRQKERILEGLTVSSDGTPSITYASALDQEFPIKQSYCTCIKPSSTTTIIAS</sequence>
<dbReference type="Proteomes" id="UP001590950">
    <property type="component" value="Unassembled WGS sequence"/>
</dbReference>
<keyword evidence="2" id="KW-1185">Reference proteome</keyword>
<reference evidence="1 2" key="1">
    <citation type="submission" date="2024-09" db="EMBL/GenBank/DDBJ databases">
        <title>Rethinking Asexuality: The Enigmatic Case of Functional Sexual Genes in Lepraria (Stereocaulaceae).</title>
        <authorList>
            <person name="Doellman M."/>
            <person name="Sun Y."/>
            <person name="Barcenas-Pena A."/>
            <person name="Lumbsch H.T."/>
            <person name="Grewe F."/>
        </authorList>
    </citation>
    <scope>NUCLEOTIDE SEQUENCE [LARGE SCALE GENOMIC DNA]</scope>
    <source>
        <strain evidence="1 2">Mercado 3170</strain>
    </source>
</reference>
<gene>
    <name evidence="1" type="ORF">N7G274_009953</name>
</gene>
<protein>
    <submittedName>
        <fullName evidence="1">Uncharacterized protein</fullName>
    </submittedName>
</protein>
<evidence type="ECO:0000313" key="2">
    <source>
        <dbReference type="Proteomes" id="UP001590950"/>
    </source>
</evidence>
<proteinExistence type="predicted"/>
<evidence type="ECO:0000313" key="1">
    <source>
        <dbReference type="EMBL" id="KAL2037264.1"/>
    </source>
</evidence>
<organism evidence="1 2">
    <name type="scientific">Stereocaulon virgatum</name>
    <dbReference type="NCBI Taxonomy" id="373712"/>
    <lineage>
        <taxon>Eukaryota</taxon>
        <taxon>Fungi</taxon>
        <taxon>Dikarya</taxon>
        <taxon>Ascomycota</taxon>
        <taxon>Pezizomycotina</taxon>
        <taxon>Lecanoromycetes</taxon>
        <taxon>OSLEUM clade</taxon>
        <taxon>Lecanoromycetidae</taxon>
        <taxon>Lecanorales</taxon>
        <taxon>Lecanorineae</taxon>
        <taxon>Stereocaulaceae</taxon>
        <taxon>Stereocaulon</taxon>
    </lineage>
</organism>
<accession>A0ABR3ZXL5</accession>
<name>A0ABR3ZXL5_9LECA</name>
<dbReference type="EMBL" id="JBEFKJ010000042">
    <property type="protein sequence ID" value="KAL2037264.1"/>
    <property type="molecule type" value="Genomic_DNA"/>
</dbReference>